<evidence type="ECO:0000256" key="2">
    <source>
        <dbReference type="ARBA" id="ARBA00022723"/>
    </source>
</evidence>
<keyword evidence="7" id="KW-1185">Reference proteome</keyword>
<dbReference type="InterPro" id="IPR011057">
    <property type="entry name" value="Mss4-like_sf"/>
</dbReference>
<evidence type="ECO:0000313" key="6">
    <source>
        <dbReference type="EMBL" id="GAA0764862.1"/>
    </source>
</evidence>
<dbReference type="InterPro" id="IPR006913">
    <property type="entry name" value="CENP-V/GFA"/>
</dbReference>
<keyword evidence="2" id="KW-0479">Metal-binding</keyword>
<dbReference type="PANTHER" id="PTHR33337:SF40">
    <property type="entry name" value="CENP-V_GFA DOMAIN-CONTAINING PROTEIN-RELATED"/>
    <property type="match status" value="1"/>
</dbReference>
<evidence type="ECO:0000256" key="4">
    <source>
        <dbReference type="ARBA" id="ARBA00023239"/>
    </source>
</evidence>
<dbReference type="Gene3D" id="3.90.1590.10">
    <property type="entry name" value="glutathione-dependent formaldehyde- activating enzyme (gfa)"/>
    <property type="match status" value="1"/>
</dbReference>
<dbReference type="EMBL" id="BAAAEW010000042">
    <property type="protein sequence ID" value="GAA0764862.1"/>
    <property type="molecule type" value="Genomic_DNA"/>
</dbReference>
<reference evidence="7" key="1">
    <citation type="journal article" date="2019" name="Int. J. Syst. Evol. Microbiol.">
        <title>The Global Catalogue of Microorganisms (GCM) 10K type strain sequencing project: providing services to taxonomists for standard genome sequencing and annotation.</title>
        <authorList>
            <consortium name="The Broad Institute Genomics Platform"/>
            <consortium name="The Broad Institute Genome Sequencing Center for Infectious Disease"/>
            <person name="Wu L."/>
            <person name="Ma J."/>
        </authorList>
    </citation>
    <scope>NUCLEOTIDE SEQUENCE [LARGE SCALE GENOMIC DNA]</scope>
    <source>
        <strain evidence="7">JCM 15503</strain>
    </source>
</reference>
<evidence type="ECO:0000256" key="3">
    <source>
        <dbReference type="ARBA" id="ARBA00022833"/>
    </source>
</evidence>
<dbReference type="PROSITE" id="PS51891">
    <property type="entry name" value="CENP_V_GFA"/>
    <property type="match status" value="1"/>
</dbReference>
<dbReference type="Proteomes" id="UP001500279">
    <property type="component" value="Unassembled WGS sequence"/>
</dbReference>
<dbReference type="Pfam" id="PF04828">
    <property type="entry name" value="GFA"/>
    <property type="match status" value="1"/>
</dbReference>
<accession>A0ABP3VQA2</accession>
<dbReference type="PANTHER" id="PTHR33337">
    <property type="entry name" value="GFA DOMAIN-CONTAINING PROTEIN"/>
    <property type="match status" value="1"/>
</dbReference>
<proteinExistence type="inferred from homology"/>
<evidence type="ECO:0000256" key="1">
    <source>
        <dbReference type="ARBA" id="ARBA00005495"/>
    </source>
</evidence>
<feature type="domain" description="CENP-V/GFA" evidence="5">
    <location>
        <begin position="4"/>
        <end position="110"/>
    </location>
</feature>
<dbReference type="RefSeq" id="WP_141289528.1">
    <property type="nucleotide sequence ID" value="NZ_BAAAEW010000042.1"/>
</dbReference>
<organism evidence="6 7">
    <name type="scientific">Ideonella azotifigens</name>
    <dbReference type="NCBI Taxonomy" id="513160"/>
    <lineage>
        <taxon>Bacteria</taxon>
        <taxon>Pseudomonadati</taxon>
        <taxon>Pseudomonadota</taxon>
        <taxon>Betaproteobacteria</taxon>
        <taxon>Burkholderiales</taxon>
        <taxon>Sphaerotilaceae</taxon>
        <taxon>Ideonella</taxon>
    </lineage>
</organism>
<name>A0ABP3VQA2_9BURK</name>
<gene>
    <name evidence="6" type="ORF">GCM10009107_51460</name>
</gene>
<comment type="similarity">
    <text evidence="1">Belongs to the Gfa family.</text>
</comment>
<keyword evidence="4" id="KW-0456">Lyase</keyword>
<protein>
    <submittedName>
        <fullName evidence="6">GFA family protein</fullName>
    </submittedName>
</protein>
<evidence type="ECO:0000259" key="5">
    <source>
        <dbReference type="PROSITE" id="PS51891"/>
    </source>
</evidence>
<dbReference type="SUPFAM" id="SSF51316">
    <property type="entry name" value="Mss4-like"/>
    <property type="match status" value="1"/>
</dbReference>
<comment type="caution">
    <text evidence="6">The sequence shown here is derived from an EMBL/GenBank/DDBJ whole genome shotgun (WGS) entry which is preliminary data.</text>
</comment>
<sequence length="124" mass="14203">MNLLSGQCLCGQVQLTVRGEPLRVGICHCMDCRKESGSAFTFYGIWPVQRFEHAGDTSEFRGRHFCPRCGARLFSVDDEEAEIKLGILSQAPTPLVPSYELWIKRREPWLRPIDGAEQHLENRR</sequence>
<keyword evidence="3" id="KW-0862">Zinc</keyword>
<evidence type="ECO:0000313" key="7">
    <source>
        <dbReference type="Proteomes" id="UP001500279"/>
    </source>
</evidence>